<accession>A0A126T9I7</accession>
<gene>
    <name evidence="1" type="ORF">JT25_018535</name>
</gene>
<reference evidence="1 2" key="1">
    <citation type="journal article" date="2015" name="Environ. Microbiol.">
        <title>Methane oxidation coupled to nitrate reduction under hypoxia by the Gammaproteobacterium Methylomonas denitrificans, sp. nov. type strain FJG1.</title>
        <authorList>
            <person name="Kits K.D."/>
            <person name="Klotz M.G."/>
            <person name="Stein L.Y."/>
        </authorList>
    </citation>
    <scope>NUCLEOTIDE SEQUENCE [LARGE SCALE GENOMIC DNA]</scope>
    <source>
        <strain evidence="1 2">FJG1</strain>
    </source>
</reference>
<keyword evidence="2" id="KW-1185">Reference proteome</keyword>
<dbReference type="NCBIfam" id="NF040692">
    <property type="entry name" value="recomb_assoc"/>
    <property type="match status" value="1"/>
</dbReference>
<dbReference type="RefSeq" id="WP_036272646.1">
    <property type="nucleotide sequence ID" value="NZ_CP014476.1"/>
</dbReference>
<evidence type="ECO:0000313" key="2">
    <source>
        <dbReference type="Proteomes" id="UP000030512"/>
    </source>
</evidence>
<dbReference type="InterPro" id="IPR048061">
    <property type="entry name" value="GmtX-like"/>
</dbReference>
<dbReference type="OrthoDB" id="6629240at2"/>
<dbReference type="KEGG" id="mdn:JT25_018535"/>
<protein>
    <submittedName>
        <fullName evidence="1">Uncharacterized protein</fullName>
    </submittedName>
</protein>
<evidence type="ECO:0000313" key="1">
    <source>
        <dbReference type="EMBL" id="AMK78464.1"/>
    </source>
</evidence>
<dbReference type="AlphaFoldDB" id="A0A126T9I7"/>
<dbReference type="EMBL" id="CP014476">
    <property type="protein sequence ID" value="AMK78464.1"/>
    <property type="molecule type" value="Genomic_DNA"/>
</dbReference>
<proteinExistence type="predicted"/>
<dbReference type="STRING" id="1538553.JT25_018535"/>
<dbReference type="Proteomes" id="UP000030512">
    <property type="component" value="Chromosome"/>
</dbReference>
<organism evidence="1 2">
    <name type="scientific">Methylomonas denitrificans</name>
    <dbReference type="NCBI Taxonomy" id="1538553"/>
    <lineage>
        <taxon>Bacteria</taxon>
        <taxon>Pseudomonadati</taxon>
        <taxon>Pseudomonadota</taxon>
        <taxon>Gammaproteobacteria</taxon>
        <taxon>Methylococcales</taxon>
        <taxon>Methylococcaceae</taxon>
        <taxon>Methylomonas</taxon>
    </lineage>
</organism>
<sequence>MTPSEMLEQLKIDATPRTLATLEAIFEICLEQKERGINDFSIATIAKLGNKRGVPRAQSLRNKTGECYRALIKSFADANGSGVRERPETKSKEDWIEEISNPKHKLLARIQAAELSAAQSKIREFVPPGTRIDVYDHRGSLNDSEAKLTAQERRALEYIISKEFQQKWNFSETVYGELVDSNNKVVLKAATIDAVKKALNHL</sequence>
<name>A0A126T9I7_9GAMM</name>